<dbReference type="EMBL" id="JAAMOB010000017">
    <property type="protein sequence ID" value="KAF4102538.1"/>
    <property type="molecule type" value="Genomic_DNA"/>
</dbReference>
<dbReference type="AlphaFoldDB" id="A0A7J6C5I7"/>
<comment type="caution">
    <text evidence="2">The sequence shown here is derived from an EMBL/GenBank/DDBJ whole genome shotgun (WGS) entry which is preliminary data.</text>
</comment>
<dbReference type="Proteomes" id="UP000579812">
    <property type="component" value="Unassembled WGS sequence"/>
</dbReference>
<protein>
    <recommendedName>
        <fullName evidence="1">LRAT domain-containing protein</fullName>
    </recommendedName>
</protein>
<accession>A0A7J6C5I7</accession>
<feature type="domain" description="LRAT" evidence="1">
    <location>
        <begin position="33"/>
        <end position="142"/>
    </location>
</feature>
<dbReference type="Pfam" id="PF04970">
    <property type="entry name" value="LRAT"/>
    <property type="match status" value="1"/>
</dbReference>
<dbReference type="Gene3D" id="3.90.1720.10">
    <property type="entry name" value="endopeptidase domain like (from Nostoc punctiforme)"/>
    <property type="match status" value="1"/>
</dbReference>
<evidence type="ECO:0000259" key="1">
    <source>
        <dbReference type="Pfam" id="PF04970"/>
    </source>
</evidence>
<evidence type="ECO:0000313" key="2">
    <source>
        <dbReference type="EMBL" id="KAF4102538.1"/>
    </source>
</evidence>
<evidence type="ECO:0000313" key="3">
    <source>
        <dbReference type="Proteomes" id="UP000579812"/>
    </source>
</evidence>
<gene>
    <name evidence="2" type="ORF">G5714_017338</name>
</gene>
<reference evidence="2 3" key="1">
    <citation type="submission" date="2020-04" db="EMBL/GenBank/DDBJ databases">
        <title>Chromosome-level genome assembly of a cyprinid fish Onychostoma macrolepis by integration of Nanopore Sequencing, Bionano and Hi-C technology.</title>
        <authorList>
            <person name="Wang D."/>
        </authorList>
    </citation>
    <scope>NUCLEOTIDE SEQUENCE [LARGE SCALE GENOMIC DNA]</scope>
    <source>
        <strain evidence="2">SWU-2019</strain>
        <tissue evidence="2">Muscle</tissue>
    </source>
</reference>
<keyword evidence="3" id="KW-1185">Reference proteome</keyword>
<sequence length="175" mass="19707">MITWAQIVFLLKGTHKDFEVIEKNDTGTPLPAKIKTGDLLMRKVHASGVYHVGVYCGKFVIEFTAPEKPTLFDQITSFSSTSESGTVNMKSLKNFIINKPYRVLRLRVAIPVNFSVLTDKAMDYDEKYHPLANNCLHFALKLLELGTRSLPRSLPKESAEEINMDDLEECAALTQ</sequence>
<dbReference type="InterPro" id="IPR007053">
    <property type="entry name" value="LRAT_dom"/>
</dbReference>
<proteinExistence type="predicted"/>
<name>A0A7J6C5I7_9TELE</name>
<organism evidence="2 3">
    <name type="scientific">Onychostoma macrolepis</name>
    <dbReference type="NCBI Taxonomy" id="369639"/>
    <lineage>
        <taxon>Eukaryota</taxon>
        <taxon>Metazoa</taxon>
        <taxon>Chordata</taxon>
        <taxon>Craniata</taxon>
        <taxon>Vertebrata</taxon>
        <taxon>Euteleostomi</taxon>
        <taxon>Actinopterygii</taxon>
        <taxon>Neopterygii</taxon>
        <taxon>Teleostei</taxon>
        <taxon>Ostariophysi</taxon>
        <taxon>Cypriniformes</taxon>
        <taxon>Cyprinidae</taxon>
        <taxon>Acrossocheilinae</taxon>
        <taxon>Onychostoma</taxon>
    </lineage>
</organism>